<evidence type="ECO:0000313" key="2">
    <source>
        <dbReference type="EMBL" id="GFQ81922.1"/>
    </source>
</evidence>
<evidence type="ECO:0000313" key="3">
    <source>
        <dbReference type="Proteomes" id="UP000887116"/>
    </source>
</evidence>
<accession>A0A8X6FJH2</accession>
<evidence type="ECO:0000256" key="1">
    <source>
        <dbReference type="SAM" id="Coils"/>
    </source>
</evidence>
<comment type="caution">
    <text evidence="2">The sequence shown here is derived from an EMBL/GenBank/DDBJ whole genome shotgun (WGS) entry which is preliminary data.</text>
</comment>
<proteinExistence type="predicted"/>
<sequence length="112" mass="13222">MCRSCSARRVTLTTGLPRPLVILRNGSDYVYKLIIIQKTWKRLQISEQSRTRWESEANRASEEVNILKSQVQHLRNEFTTHREDLIKKLAETKFDAEAVQELHTQMYVSFQK</sequence>
<dbReference type="AlphaFoldDB" id="A0A8X6FJH2"/>
<feature type="coiled-coil region" evidence="1">
    <location>
        <begin position="43"/>
        <end position="77"/>
    </location>
</feature>
<dbReference type="EMBL" id="BMAO01032395">
    <property type="protein sequence ID" value="GFQ81922.1"/>
    <property type="molecule type" value="Genomic_DNA"/>
</dbReference>
<keyword evidence="3" id="KW-1185">Reference proteome</keyword>
<keyword evidence="1" id="KW-0175">Coiled coil</keyword>
<gene>
    <name evidence="2" type="ORF">TNCT_43951</name>
</gene>
<dbReference type="Proteomes" id="UP000887116">
    <property type="component" value="Unassembled WGS sequence"/>
</dbReference>
<reference evidence="2" key="1">
    <citation type="submission" date="2020-07" db="EMBL/GenBank/DDBJ databases">
        <title>Multicomponent nature underlies the extraordinary mechanical properties of spider dragline silk.</title>
        <authorList>
            <person name="Kono N."/>
            <person name="Nakamura H."/>
            <person name="Mori M."/>
            <person name="Yoshida Y."/>
            <person name="Ohtoshi R."/>
            <person name="Malay A.D."/>
            <person name="Moran D.A.P."/>
            <person name="Tomita M."/>
            <person name="Numata K."/>
            <person name="Arakawa K."/>
        </authorList>
    </citation>
    <scope>NUCLEOTIDE SEQUENCE</scope>
</reference>
<protein>
    <submittedName>
        <fullName evidence="2">Uncharacterized protein</fullName>
    </submittedName>
</protein>
<organism evidence="2 3">
    <name type="scientific">Trichonephila clavata</name>
    <name type="common">Joro spider</name>
    <name type="synonym">Nephila clavata</name>
    <dbReference type="NCBI Taxonomy" id="2740835"/>
    <lineage>
        <taxon>Eukaryota</taxon>
        <taxon>Metazoa</taxon>
        <taxon>Ecdysozoa</taxon>
        <taxon>Arthropoda</taxon>
        <taxon>Chelicerata</taxon>
        <taxon>Arachnida</taxon>
        <taxon>Araneae</taxon>
        <taxon>Araneomorphae</taxon>
        <taxon>Entelegynae</taxon>
        <taxon>Araneoidea</taxon>
        <taxon>Nephilidae</taxon>
        <taxon>Trichonephila</taxon>
    </lineage>
</organism>
<name>A0A8X6FJH2_TRICU</name>